<accession>A0A291H1W2</accession>
<dbReference type="EMBL" id="CP023564">
    <property type="protein sequence ID" value="ATG56392.1"/>
    <property type="molecule type" value="Genomic_DNA"/>
</dbReference>
<dbReference type="RefSeq" id="WP_096800851.1">
    <property type="nucleotide sequence ID" value="NZ_CP023564.1"/>
</dbReference>
<dbReference type="Gene3D" id="3.30.1390.10">
    <property type="match status" value="1"/>
</dbReference>
<dbReference type="InterPro" id="IPR014719">
    <property type="entry name" value="Ribosomal_bL12_C/ClpS-like"/>
</dbReference>
<dbReference type="KEGG" id="bgg:CFK41_17595"/>
<dbReference type="Proteomes" id="UP000217889">
    <property type="component" value="Chromosome"/>
</dbReference>
<dbReference type="AlphaFoldDB" id="A0A291H1W2"/>
<evidence type="ECO:0008006" key="3">
    <source>
        <dbReference type="Google" id="ProtNLM"/>
    </source>
</evidence>
<dbReference type="OrthoDB" id="3298842at2"/>
<gene>
    <name evidence="1" type="ORF">CFK41_17595</name>
</gene>
<organism evidence="1 2">
    <name type="scientific">Brachybacterium ginsengisoli</name>
    <dbReference type="NCBI Taxonomy" id="1331682"/>
    <lineage>
        <taxon>Bacteria</taxon>
        <taxon>Bacillati</taxon>
        <taxon>Actinomycetota</taxon>
        <taxon>Actinomycetes</taxon>
        <taxon>Micrococcales</taxon>
        <taxon>Dermabacteraceae</taxon>
        <taxon>Brachybacterium</taxon>
    </lineage>
</organism>
<name>A0A291H1W2_9MICO</name>
<keyword evidence="2" id="KW-1185">Reference proteome</keyword>
<evidence type="ECO:0000313" key="2">
    <source>
        <dbReference type="Proteomes" id="UP000217889"/>
    </source>
</evidence>
<evidence type="ECO:0000313" key="1">
    <source>
        <dbReference type="EMBL" id="ATG56392.1"/>
    </source>
</evidence>
<proteinExistence type="predicted"/>
<sequence>MFGRGRQQQAQVEHLRGETRRLEALVDLLAERAGVGAAELEQLRAEAGAVGVPEECRRLVAQGEVIRAIKVYRERTGAGLKEAKDAIDRYRERA</sequence>
<reference evidence="1 2" key="1">
    <citation type="journal article" date="2014" name="Int. J. Syst. Evol. Microbiol.">
        <title>Brachybacterium ginsengisoli sp. nov., isolated from soil of a ginseng field.</title>
        <authorList>
            <person name="Hoang V.A."/>
            <person name="Kim Y.J."/>
            <person name="Nguyen N.L."/>
            <person name="Yang D.C."/>
        </authorList>
    </citation>
    <scope>NUCLEOTIDE SEQUENCE [LARGE SCALE GENOMIC DNA]</scope>
    <source>
        <strain evidence="1 2">DCY80</strain>
    </source>
</reference>
<protein>
    <recommendedName>
        <fullName evidence="3">Ribosomal protein L7/L12 C-terminal domain-containing protein</fullName>
    </recommendedName>
</protein>